<dbReference type="SUPFAM" id="SSF56784">
    <property type="entry name" value="HAD-like"/>
    <property type="match status" value="1"/>
</dbReference>
<dbReference type="InterPro" id="IPR006439">
    <property type="entry name" value="HAD-SF_hydro_IA"/>
</dbReference>
<proteinExistence type="predicted"/>
<dbReference type="Gene3D" id="3.40.50.1000">
    <property type="entry name" value="HAD superfamily/HAD-like"/>
    <property type="match status" value="1"/>
</dbReference>
<dbReference type="PANTHER" id="PTHR47478">
    <property type="match status" value="1"/>
</dbReference>
<dbReference type="SFLD" id="SFLDS00003">
    <property type="entry name" value="Haloacid_Dehalogenase"/>
    <property type="match status" value="1"/>
</dbReference>
<dbReference type="NCBIfam" id="TIGR01549">
    <property type="entry name" value="HAD-SF-IA-v1"/>
    <property type="match status" value="1"/>
</dbReference>
<dbReference type="InterPro" id="IPR036412">
    <property type="entry name" value="HAD-like_sf"/>
</dbReference>
<dbReference type="RefSeq" id="WP_241347218.1">
    <property type="nucleotide sequence ID" value="NZ_JAKZGP010000009.1"/>
</dbReference>
<dbReference type="NCBIfam" id="TIGR02254">
    <property type="entry name" value="YjjG_YfnB"/>
    <property type="match status" value="1"/>
</dbReference>
<dbReference type="Proteomes" id="UP001165489">
    <property type="component" value="Unassembled WGS sequence"/>
</dbReference>
<dbReference type="InterPro" id="IPR023214">
    <property type="entry name" value="HAD_sf"/>
</dbReference>
<sequence>MKKYQHIFFDLDHTLWDYDRNVQESLSEIFDHFELINFGITNADHFIKGFYQVNYKLWDLYNQGKIDKIGLRESRFRLIFEEIKATSLEIPSELELDFMHRTSTKQHLLPYALEILEYLKPGYPMHIITNGFNESQEKKLTASGLTPYFDLIITSETTGHKKPDARIFHYALEKLGVTNDKVLMIGDNPNSDILGAINANIDQVYYDPSGKGCDYKPTYTISHLKELEGLL</sequence>
<evidence type="ECO:0000313" key="2">
    <source>
        <dbReference type="Proteomes" id="UP001165489"/>
    </source>
</evidence>
<protein>
    <submittedName>
        <fullName evidence="1">YjjG family noncanonical pyrimidine nucleotidase</fullName>
    </submittedName>
</protein>
<evidence type="ECO:0000313" key="1">
    <source>
        <dbReference type="EMBL" id="MCH7408856.1"/>
    </source>
</evidence>
<organism evidence="1 2">
    <name type="scientific">Belliella filtrata</name>
    <dbReference type="NCBI Taxonomy" id="2923435"/>
    <lineage>
        <taxon>Bacteria</taxon>
        <taxon>Pseudomonadati</taxon>
        <taxon>Bacteroidota</taxon>
        <taxon>Cytophagia</taxon>
        <taxon>Cytophagales</taxon>
        <taxon>Cyclobacteriaceae</taxon>
        <taxon>Belliella</taxon>
    </lineage>
</organism>
<dbReference type="SFLD" id="SFLDG01129">
    <property type="entry name" value="C1.5:_HAD__Beta-PGM__Phosphata"/>
    <property type="match status" value="1"/>
</dbReference>
<dbReference type="NCBIfam" id="TIGR01509">
    <property type="entry name" value="HAD-SF-IA-v3"/>
    <property type="match status" value="1"/>
</dbReference>
<dbReference type="InterPro" id="IPR023198">
    <property type="entry name" value="PGP-like_dom2"/>
</dbReference>
<dbReference type="PANTHER" id="PTHR47478:SF1">
    <property type="entry name" value="PYRIMIDINE 5'-NUCLEOTIDASE YJJG"/>
    <property type="match status" value="1"/>
</dbReference>
<name>A0ABS9UXF1_9BACT</name>
<dbReference type="InterPro" id="IPR052550">
    <property type="entry name" value="Pyrimidine_5'-ntase_YjjG"/>
</dbReference>
<gene>
    <name evidence="1" type="ORF">MM239_05580</name>
</gene>
<dbReference type="Pfam" id="PF00702">
    <property type="entry name" value="Hydrolase"/>
    <property type="match status" value="1"/>
</dbReference>
<dbReference type="EMBL" id="JAKZGP010000009">
    <property type="protein sequence ID" value="MCH7408856.1"/>
    <property type="molecule type" value="Genomic_DNA"/>
</dbReference>
<accession>A0ABS9UXF1</accession>
<dbReference type="SFLD" id="SFLDG01135">
    <property type="entry name" value="C1.5.6:_HAD__Beta-PGM__Phospha"/>
    <property type="match status" value="1"/>
</dbReference>
<dbReference type="Gene3D" id="1.10.150.240">
    <property type="entry name" value="Putative phosphatase, domain 2"/>
    <property type="match status" value="1"/>
</dbReference>
<dbReference type="InterPro" id="IPR011951">
    <property type="entry name" value="HAD-SF_hydro_IA_YjjG/PynA"/>
</dbReference>
<keyword evidence="2" id="KW-1185">Reference proteome</keyword>
<comment type="caution">
    <text evidence="1">The sequence shown here is derived from an EMBL/GenBank/DDBJ whole genome shotgun (WGS) entry which is preliminary data.</text>
</comment>
<reference evidence="1" key="1">
    <citation type="submission" date="2022-03" db="EMBL/GenBank/DDBJ databases">
        <title>De novo assembled genomes of Belliella spp. (Cyclobacteriaceae) strains.</title>
        <authorList>
            <person name="Szabo A."/>
            <person name="Korponai K."/>
            <person name="Felfoldi T."/>
        </authorList>
    </citation>
    <scope>NUCLEOTIDE SEQUENCE</scope>
    <source>
        <strain evidence="1">DSM 111904</strain>
    </source>
</reference>